<evidence type="ECO:0000313" key="1">
    <source>
        <dbReference type="EMBL" id="KOS19897.1"/>
    </source>
</evidence>
<name>A0A0M8MZA6_ESCWE</name>
<dbReference type="PANTHER" id="PTHR42037:SF1">
    <property type="match status" value="1"/>
</dbReference>
<comment type="caution">
    <text evidence="1">The sequence shown here is derived from an EMBL/GenBank/DDBJ whole genome shotgun (WGS) entry which is preliminary data.</text>
</comment>
<dbReference type="InterPro" id="IPR027796">
    <property type="entry name" value="OTT_1508_deam-like"/>
</dbReference>
<dbReference type="EMBL" id="LGSR01000019">
    <property type="protein sequence ID" value="KOS19897.1"/>
    <property type="molecule type" value="Genomic_DNA"/>
</dbReference>
<dbReference type="AlphaFoldDB" id="A0A0M8MZA6"/>
<reference evidence="1 2" key="1">
    <citation type="submission" date="2015-07" db="EMBL/GenBank/DDBJ databases">
        <title>The genome of the fungus Escovopsis weberi, a specialized disease agent of ant agriculture.</title>
        <authorList>
            <person name="de Man T.J."/>
            <person name="Stajich J.E."/>
            <person name="Kubicek C.P."/>
            <person name="Chenthamara K."/>
            <person name="Atanasova L."/>
            <person name="Druzhinina I.S."/>
            <person name="Birnbaum S."/>
            <person name="Barribeau S.M."/>
            <person name="Teiling C."/>
            <person name="Suen G."/>
            <person name="Currie C."/>
            <person name="Gerardo N.M."/>
        </authorList>
    </citation>
    <scope>NUCLEOTIDE SEQUENCE [LARGE SCALE GENOMIC DNA]</scope>
</reference>
<dbReference type="Proteomes" id="UP000053831">
    <property type="component" value="Unassembled WGS sequence"/>
</dbReference>
<keyword evidence="2" id="KW-1185">Reference proteome</keyword>
<protein>
    <submittedName>
        <fullName evidence="1">Uncharacterized protein</fullName>
    </submittedName>
</protein>
<sequence length="417" mass="46960">MPQAAEKEPLAIRFKLARRFYEPILLDAALKNIGGGGSSGPQHEPNSPEDSIDNAEEAFQCFVNRLADVCDNGNFGKTVSAVAVLEEFDCVHYIVGSNMREATGIEAVKSFVKKLLELVGSQGDPSSEKAGLKKMLLSHVLHFNQKRVERYATRMAHHLQECIKDHERRYPENHEGYSDDAAQSLKAQLIPLLQMTQTPTDEQPGRVGLSFFARFDALLQHIHHLDHDAQFKEAISEQAQDGKAFTRQPWIEFKHYFGRLKSYRLAIDTIIHVGRRSPILFQDVRVTVIPSAKPGESVFKGSKTKTNADGIIGRMLSPGPTMSQAQIQTWKDRVAELQKFGLDKSITRQIQGQDSLIVHAEILVLDFVLGYMSRGGTVGFWKGWKYIGSSKPTCRLCHYYMAAHPSRVKRFAKMYCR</sequence>
<evidence type="ECO:0000313" key="2">
    <source>
        <dbReference type="Proteomes" id="UP000053831"/>
    </source>
</evidence>
<gene>
    <name evidence="1" type="ORF">ESCO_005779</name>
</gene>
<organism evidence="1 2">
    <name type="scientific">Escovopsis weberi</name>
    <dbReference type="NCBI Taxonomy" id="150374"/>
    <lineage>
        <taxon>Eukaryota</taxon>
        <taxon>Fungi</taxon>
        <taxon>Dikarya</taxon>
        <taxon>Ascomycota</taxon>
        <taxon>Pezizomycotina</taxon>
        <taxon>Sordariomycetes</taxon>
        <taxon>Hypocreomycetidae</taxon>
        <taxon>Hypocreales</taxon>
        <taxon>Hypocreaceae</taxon>
        <taxon>Escovopsis</taxon>
    </lineage>
</organism>
<dbReference type="STRING" id="150374.A0A0M8MZA6"/>
<proteinExistence type="predicted"/>
<dbReference type="PANTHER" id="PTHR42037">
    <property type="match status" value="1"/>
</dbReference>
<dbReference type="OrthoDB" id="3251507at2759"/>
<dbReference type="Pfam" id="PF14441">
    <property type="entry name" value="OTT_1508_deam"/>
    <property type="match status" value="1"/>
</dbReference>
<accession>A0A0M8MZA6</accession>